<gene>
    <name evidence="4" type="ORF">GCM10010449_59290</name>
</gene>
<accession>A0ABP6MZ94</accession>
<feature type="domain" description="N-acetyltransferase" evidence="3">
    <location>
        <begin position="12"/>
        <end position="159"/>
    </location>
</feature>
<sequence length="159" mass="16644">MSAAAAHQRSPIVLERMAPTHLADVLALGRELYDTSVKPYTSWSLSAIAGHMDADASSCWVALDGDALAGFVIGSMGFDQRTDWGNLEWIASAPAYQGQGVASHLVQACCATLTAAGATAVVTDVESRNTASAALMRRNGFKESVSVTLFVRDAPDAIA</sequence>
<dbReference type="SUPFAM" id="SSF55729">
    <property type="entry name" value="Acyl-CoA N-acyltransferases (Nat)"/>
    <property type="match status" value="1"/>
</dbReference>
<comment type="caution">
    <text evidence="4">The sequence shown here is derived from an EMBL/GenBank/DDBJ whole genome shotgun (WGS) entry which is preliminary data.</text>
</comment>
<reference evidence="5" key="1">
    <citation type="journal article" date="2019" name="Int. J. Syst. Evol. Microbiol.">
        <title>The Global Catalogue of Microorganisms (GCM) 10K type strain sequencing project: providing services to taxonomists for standard genome sequencing and annotation.</title>
        <authorList>
            <consortium name="The Broad Institute Genomics Platform"/>
            <consortium name="The Broad Institute Genome Sequencing Center for Infectious Disease"/>
            <person name="Wu L."/>
            <person name="Ma J."/>
        </authorList>
    </citation>
    <scope>NUCLEOTIDE SEQUENCE [LARGE SCALE GENOMIC DNA]</scope>
    <source>
        <strain evidence="5">JCM 9092</strain>
    </source>
</reference>
<dbReference type="CDD" id="cd04301">
    <property type="entry name" value="NAT_SF"/>
    <property type="match status" value="1"/>
</dbReference>
<evidence type="ECO:0000313" key="4">
    <source>
        <dbReference type="EMBL" id="GAA3130351.1"/>
    </source>
</evidence>
<dbReference type="InterPro" id="IPR016181">
    <property type="entry name" value="Acyl_CoA_acyltransferase"/>
</dbReference>
<protein>
    <recommendedName>
        <fullName evidence="3">N-acetyltransferase domain-containing protein</fullName>
    </recommendedName>
</protein>
<dbReference type="Proteomes" id="UP001501637">
    <property type="component" value="Unassembled WGS sequence"/>
</dbReference>
<dbReference type="PROSITE" id="PS51186">
    <property type="entry name" value="GNAT"/>
    <property type="match status" value="1"/>
</dbReference>
<evidence type="ECO:0000256" key="1">
    <source>
        <dbReference type="ARBA" id="ARBA00022679"/>
    </source>
</evidence>
<dbReference type="Pfam" id="PF00583">
    <property type="entry name" value="Acetyltransf_1"/>
    <property type="match status" value="1"/>
</dbReference>
<dbReference type="InterPro" id="IPR050832">
    <property type="entry name" value="Bact_Acetyltransf"/>
</dbReference>
<dbReference type="PANTHER" id="PTHR43877">
    <property type="entry name" value="AMINOALKYLPHOSPHONATE N-ACETYLTRANSFERASE-RELATED-RELATED"/>
    <property type="match status" value="1"/>
</dbReference>
<evidence type="ECO:0000256" key="2">
    <source>
        <dbReference type="ARBA" id="ARBA00023315"/>
    </source>
</evidence>
<dbReference type="RefSeq" id="WP_344525920.1">
    <property type="nucleotide sequence ID" value="NZ_BAAAUG010000123.1"/>
</dbReference>
<keyword evidence="1" id="KW-0808">Transferase</keyword>
<organism evidence="4 5">
    <name type="scientific">Streptomyces rectiviolaceus</name>
    <dbReference type="NCBI Taxonomy" id="332591"/>
    <lineage>
        <taxon>Bacteria</taxon>
        <taxon>Bacillati</taxon>
        <taxon>Actinomycetota</taxon>
        <taxon>Actinomycetes</taxon>
        <taxon>Kitasatosporales</taxon>
        <taxon>Streptomycetaceae</taxon>
        <taxon>Streptomyces</taxon>
    </lineage>
</organism>
<dbReference type="Gene3D" id="3.40.630.30">
    <property type="match status" value="1"/>
</dbReference>
<dbReference type="InterPro" id="IPR000182">
    <property type="entry name" value="GNAT_dom"/>
</dbReference>
<dbReference type="PANTHER" id="PTHR43877:SF2">
    <property type="entry name" value="AMINOALKYLPHOSPHONATE N-ACETYLTRANSFERASE-RELATED"/>
    <property type="match status" value="1"/>
</dbReference>
<dbReference type="EMBL" id="BAAAUG010000123">
    <property type="protein sequence ID" value="GAA3130351.1"/>
    <property type="molecule type" value="Genomic_DNA"/>
</dbReference>
<name>A0ABP6MZ94_9ACTN</name>
<evidence type="ECO:0000259" key="3">
    <source>
        <dbReference type="PROSITE" id="PS51186"/>
    </source>
</evidence>
<keyword evidence="5" id="KW-1185">Reference proteome</keyword>
<proteinExistence type="predicted"/>
<keyword evidence="2" id="KW-0012">Acyltransferase</keyword>
<evidence type="ECO:0000313" key="5">
    <source>
        <dbReference type="Proteomes" id="UP001501637"/>
    </source>
</evidence>